<sequence>MEFDGALINALRDNGRLSVSELARRLQLPRRRVQERMHALLDSGEMRIIANVHPALLGIRTFCDVLIWVDGSVAPVIEGLRAFRETTFITSVAGNCDVVVEVSAEDDDHLSDLLMRIRALPGVRETVNSQLLQIHKSRFDTGGGTGGDTDASAFHTPDDHDTRIISLLRTDGRMPYRELSREVGLSIGAIRARVKRLTDSGRLRITCELQEPGVTPRMQLGASLRLCGEGHGLVEALCAIPAVEFVARSVGHFDIVMTLSGATPHALHTVLDEIRMLDDVGSVTSWMHLEVFRESYE</sequence>
<dbReference type="GO" id="GO:0005829">
    <property type="term" value="C:cytosol"/>
    <property type="evidence" value="ECO:0007669"/>
    <property type="project" value="TreeGrafter"/>
</dbReference>
<name>A0A934Q5I2_9MICO</name>
<keyword evidence="2" id="KW-0238">DNA-binding</keyword>
<dbReference type="PRINTS" id="PR00033">
    <property type="entry name" value="HTHASNC"/>
</dbReference>
<dbReference type="SMART" id="SM00344">
    <property type="entry name" value="HTH_ASNC"/>
    <property type="match status" value="2"/>
</dbReference>
<evidence type="ECO:0000259" key="4">
    <source>
        <dbReference type="PROSITE" id="PS50956"/>
    </source>
</evidence>
<dbReference type="InterPro" id="IPR019888">
    <property type="entry name" value="Tscrpt_reg_AsnC-like"/>
</dbReference>
<dbReference type="InterPro" id="IPR036388">
    <property type="entry name" value="WH-like_DNA-bd_sf"/>
</dbReference>
<keyword evidence="3" id="KW-0804">Transcription</keyword>
<dbReference type="PANTHER" id="PTHR30154:SF34">
    <property type="entry name" value="TRANSCRIPTIONAL REGULATOR AZLB"/>
    <property type="match status" value="1"/>
</dbReference>
<dbReference type="Gene3D" id="3.30.70.920">
    <property type="match status" value="2"/>
</dbReference>
<organism evidence="5 6">
    <name type="scientific">Leucobacter chromiisoli</name>
    <dbReference type="NCBI Taxonomy" id="2796471"/>
    <lineage>
        <taxon>Bacteria</taxon>
        <taxon>Bacillati</taxon>
        <taxon>Actinomycetota</taxon>
        <taxon>Actinomycetes</taxon>
        <taxon>Micrococcales</taxon>
        <taxon>Microbacteriaceae</taxon>
        <taxon>Leucobacter</taxon>
    </lineage>
</organism>
<dbReference type="SUPFAM" id="SSF46785">
    <property type="entry name" value="Winged helix' DNA-binding domain"/>
    <property type="match status" value="2"/>
</dbReference>
<evidence type="ECO:0000313" key="6">
    <source>
        <dbReference type="Proteomes" id="UP000608530"/>
    </source>
</evidence>
<dbReference type="AlphaFoldDB" id="A0A934Q5I2"/>
<dbReference type="RefSeq" id="WP_200114879.1">
    <property type="nucleotide sequence ID" value="NZ_JAEHOH010000008.1"/>
</dbReference>
<proteinExistence type="predicted"/>
<dbReference type="InterPro" id="IPR000485">
    <property type="entry name" value="AsnC-type_HTH_dom"/>
</dbReference>
<evidence type="ECO:0000256" key="1">
    <source>
        <dbReference type="ARBA" id="ARBA00023015"/>
    </source>
</evidence>
<evidence type="ECO:0000313" key="5">
    <source>
        <dbReference type="EMBL" id="MBK0418709.1"/>
    </source>
</evidence>
<evidence type="ECO:0000256" key="2">
    <source>
        <dbReference type="ARBA" id="ARBA00023125"/>
    </source>
</evidence>
<keyword evidence="1" id="KW-0805">Transcription regulation</keyword>
<feature type="domain" description="HTH asnC-type" evidence="4">
    <location>
        <begin position="1"/>
        <end position="60"/>
    </location>
</feature>
<dbReference type="PROSITE" id="PS00519">
    <property type="entry name" value="HTH_ASNC_1"/>
    <property type="match status" value="1"/>
</dbReference>
<dbReference type="Proteomes" id="UP000608530">
    <property type="component" value="Unassembled WGS sequence"/>
</dbReference>
<reference evidence="5" key="1">
    <citation type="submission" date="2020-12" db="EMBL/GenBank/DDBJ databases">
        <title>Leucobacter sp. CAS1, isolated from Chromium sludge.</title>
        <authorList>
            <person name="Xu Z."/>
        </authorList>
    </citation>
    <scope>NUCLEOTIDE SEQUENCE</scope>
    <source>
        <strain evidence="5">CSA1</strain>
    </source>
</reference>
<dbReference type="InterPro" id="IPR011008">
    <property type="entry name" value="Dimeric_a/b-barrel"/>
</dbReference>
<dbReference type="GO" id="GO:0043565">
    <property type="term" value="F:sequence-specific DNA binding"/>
    <property type="evidence" value="ECO:0007669"/>
    <property type="project" value="InterPro"/>
</dbReference>
<dbReference type="GO" id="GO:0043200">
    <property type="term" value="P:response to amino acid"/>
    <property type="evidence" value="ECO:0007669"/>
    <property type="project" value="TreeGrafter"/>
</dbReference>
<dbReference type="SUPFAM" id="SSF54909">
    <property type="entry name" value="Dimeric alpha+beta barrel"/>
    <property type="match status" value="2"/>
</dbReference>
<dbReference type="Gene3D" id="1.10.10.10">
    <property type="entry name" value="Winged helix-like DNA-binding domain superfamily/Winged helix DNA-binding domain"/>
    <property type="match status" value="2"/>
</dbReference>
<protein>
    <submittedName>
        <fullName evidence="5">Lrp/AsnC family transcriptional regulator</fullName>
    </submittedName>
</protein>
<dbReference type="InterPro" id="IPR019885">
    <property type="entry name" value="Tscrpt_reg_HTH_AsnC-type_CS"/>
</dbReference>
<keyword evidence="6" id="KW-1185">Reference proteome</keyword>
<gene>
    <name evidence="5" type="ORF">JD276_06625</name>
</gene>
<dbReference type="Pfam" id="PF13404">
    <property type="entry name" value="HTH_AsnC-type"/>
    <property type="match status" value="2"/>
</dbReference>
<dbReference type="PROSITE" id="PS50956">
    <property type="entry name" value="HTH_ASNC_2"/>
    <property type="match status" value="2"/>
</dbReference>
<dbReference type="EMBL" id="JAEHOH010000008">
    <property type="protein sequence ID" value="MBK0418709.1"/>
    <property type="molecule type" value="Genomic_DNA"/>
</dbReference>
<feature type="domain" description="HTH asnC-type" evidence="4">
    <location>
        <begin position="157"/>
        <end position="204"/>
    </location>
</feature>
<dbReference type="InterPro" id="IPR036390">
    <property type="entry name" value="WH_DNA-bd_sf"/>
</dbReference>
<dbReference type="Pfam" id="PF01037">
    <property type="entry name" value="AsnC_trans_reg"/>
    <property type="match status" value="1"/>
</dbReference>
<accession>A0A934Q5I2</accession>
<dbReference type="PANTHER" id="PTHR30154">
    <property type="entry name" value="LEUCINE-RESPONSIVE REGULATORY PROTEIN"/>
    <property type="match status" value="1"/>
</dbReference>
<evidence type="ECO:0000256" key="3">
    <source>
        <dbReference type="ARBA" id="ARBA00023163"/>
    </source>
</evidence>
<comment type="caution">
    <text evidence="5">The sequence shown here is derived from an EMBL/GenBank/DDBJ whole genome shotgun (WGS) entry which is preliminary data.</text>
</comment>
<dbReference type="InterPro" id="IPR019887">
    <property type="entry name" value="Tscrpt_reg_AsnC/Lrp_C"/>
</dbReference>